<accession>W1PVI5</accession>
<protein>
    <submittedName>
        <fullName evidence="1">Uncharacterized protein</fullName>
    </submittedName>
</protein>
<proteinExistence type="predicted"/>
<dbReference type="AlphaFoldDB" id="W1PVI5"/>
<evidence type="ECO:0000313" key="1">
    <source>
        <dbReference type="EMBL" id="ERN12103.1"/>
    </source>
</evidence>
<sequence>MFDPLEVEPFPMESDDEMVPIQAIVEDQPWMDEGDHDDVFDSQGALVESEDQAPLCVQPVIVLLLLPGVDAVEKEVADNDKLEENKVATMFNDVGLGFIYIEFKEKNKARKVEFKEKKKARKFDEASEDKAPVEVGDS</sequence>
<gene>
    <name evidence="1" type="ORF">AMTR_s00159p00018390</name>
</gene>
<keyword evidence="2" id="KW-1185">Reference proteome</keyword>
<dbReference type="EMBL" id="KI392634">
    <property type="protein sequence ID" value="ERN12103.1"/>
    <property type="molecule type" value="Genomic_DNA"/>
</dbReference>
<organism evidence="1 2">
    <name type="scientific">Amborella trichopoda</name>
    <dbReference type="NCBI Taxonomy" id="13333"/>
    <lineage>
        <taxon>Eukaryota</taxon>
        <taxon>Viridiplantae</taxon>
        <taxon>Streptophyta</taxon>
        <taxon>Embryophyta</taxon>
        <taxon>Tracheophyta</taxon>
        <taxon>Spermatophyta</taxon>
        <taxon>Magnoliopsida</taxon>
        <taxon>Amborellales</taxon>
        <taxon>Amborellaceae</taxon>
        <taxon>Amborella</taxon>
    </lineage>
</organism>
<dbReference type="Proteomes" id="UP000017836">
    <property type="component" value="Unassembled WGS sequence"/>
</dbReference>
<evidence type="ECO:0000313" key="2">
    <source>
        <dbReference type="Proteomes" id="UP000017836"/>
    </source>
</evidence>
<reference evidence="2" key="1">
    <citation type="journal article" date="2013" name="Science">
        <title>The Amborella genome and the evolution of flowering plants.</title>
        <authorList>
            <consortium name="Amborella Genome Project"/>
        </authorList>
    </citation>
    <scope>NUCLEOTIDE SEQUENCE [LARGE SCALE GENOMIC DNA]</scope>
</reference>
<dbReference type="Gramene" id="ERN12103">
    <property type="protein sequence ID" value="ERN12103"/>
    <property type="gene ID" value="AMTR_s00159p00018390"/>
</dbReference>
<dbReference type="HOGENOM" id="CLU_1857981_0_0_1"/>
<name>W1PVI5_AMBTC</name>